<feature type="compositionally biased region" description="Polar residues" evidence="5">
    <location>
        <begin position="11"/>
        <end position="26"/>
    </location>
</feature>
<evidence type="ECO:0000313" key="6">
    <source>
        <dbReference type="EMBL" id="MDO1446296.1"/>
    </source>
</evidence>
<evidence type="ECO:0000256" key="3">
    <source>
        <dbReference type="HAMAP-Rule" id="MF_01151"/>
    </source>
</evidence>
<dbReference type="InterPro" id="IPR000740">
    <property type="entry name" value="GrpE"/>
</dbReference>
<keyword evidence="7" id="KW-1185">Reference proteome</keyword>
<dbReference type="CDD" id="cd00446">
    <property type="entry name" value="GrpE"/>
    <property type="match status" value="1"/>
</dbReference>
<dbReference type="HAMAP" id="MF_01151">
    <property type="entry name" value="GrpE"/>
    <property type="match status" value="1"/>
</dbReference>
<comment type="similarity">
    <text evidence="1 3 4">Belongs to the GrpE family.</text>
</comment>
<dbReference type="Gene3D" id="3.90.20.20">
    <property type="match status" value="1"/>
</dbReference>
<gene>
    <name evidence="3" type="primary">grpE</name>
    <name evidence="6" type="ORF">Q0590_08535</name>
</gene>
<dbReference type="PANTHER" id="PTHR21237">
    <property type="entry name" value="GRPE PROTEIN"/>
    <property type="match status" value="1"/>
</dbReference>
<evidence type="ECO:0000256" key="5">
    <source>
        <dbReference type="SAM" id="MobiDB-lite"/>
    </source>
</evidence>
<dbReference type="SUPFAM" id="SSF58014">
    <property type="entry name" value="Coiled-coil domain of nucleotide exchange factor GrpE"/>
    <property type="match status" value="1"/>
</dbReference>
<feature type="compositionally biased region" description="Basic and acidic residues" evidence="5">
    <location>
        <begin position="27"/>
        <end position="42"/>
    </location>
</feature>
<dbReference type="Proteomes" id="UP001168528">
    <property type="component" value="Unassembled WGS sequence"/>
</dbReference>
<comment type="caution">
    <text evidence="6">The sequence shown here is derived from an EMBL/GenBank/DDBJ whole genome shotgun (WGS) entry which is preliminary data.</text>
</comment>
<dbReference type="SUPFAM" id="SSF51064">
    <property type="entry name" value="Head domain of nucleotide exchange factor GrpE"/>
    <property type="match status" value="1"/>
</dbReference>
<comment type="subcellular location">
    <subcellularLocation>
        <location evidence="3">Cytoplasm</location>
    </subcellularLocation>
</comment>
<keyword evidence="3" id="KW-0346">Stress response</keyword>
<evidence type="ECO:0000256" key="1">
    <source>
        <dbReference type="ARBA" id="ARBA00009054"/>
    </source>
</evidence>
<dbReference type="Pfam" id="PF01025">
    <property type="entry name" value="GrpE"/>
    <property type="match status" value="1"/>
</dbReference>
<proteinExistence type="inferred from homology"/>
<sequence length="183" mass="20947">MEQEQDRTQDKNTVNADFDDQQNANEVDSKDSQDSTTDRLTAELAESKEKYLRLYADFENLRRRTAKEKLDYIKSANEEVMKVILPVIDDFERAQKSSANVEDASVVKEGMQLIYNKLYKTLEQKGLKPMESVGKSFDPDMHESITQIPAPSEDLKGKVIDEVEKGYFLNDKVLRFAKVIIGS</sequence>
<keyword evidence="3" id="KW-0963">Cytoplasm</keyword>
<dbReference type="RefSeq" id="WP_302037091.1">
    <property type="nucleotide sequence ID" value="NZ_JAUKPO010000003.1"/>
</dbReference>
<comment type="function">
    <text evidence="3">Participates actively in the response to hyperosmotic and heat shock by preventing the aggregation of stress-denatured proteins, in association with DnaK and GrpE. It is the nucleotide exchange factor for DnaK and may function as a thermosensor. Unfolded proteins bind initially to DnaJ; upon interaction with the DnaJ-bound protein, DnaK hydrolyzes its bound ATP, resulting in the formation of a stable complex. GrpE releases ADP from DnaK; ATP binding to DnaK triggers the release of the substrate protein, thus completing the reaction cycle. Several rounds of ATP-dependent interactions between DnaJ, DnaK and GrpE are required for fully efficient folding.</text>
</comment>
<dbReference type="InterPro" id="IPR013805">
    <property type="entry name" value="GrpE_CC"/>
</dbReference>
<dbReference type="PRINTS" id="PR00773">
    <property type="entry name" value="GRPEPROTEIN"/>
</dbReference>
<keyword evidence="2 3" id="KW-0143">Chaperone</keyword>
<feature type="region of interest" description="Disordered" evidence="5">
    <location>
        <begin position="1"/>
        <end position="42"/>
    </location>
</feature>
<organism evidence="6 7">
    <name type="scientific">Rhodocytophaga aerolata</name>
    <dbReference type="NCBI Taxonomy" id="455078"/>
    <lineage>
        <taxon>Bacteria</taxon>
        <taxon>Pseudomonadati</taxon>
        <taxon>Bacteroidota</taxon>
        <taxon>Cytophagia</taxon>
        <taxon>Cytophagales</taxon>
        <taxon>Rhodocytophagaceae</taxon>
        <taxon>Rhodocytophaga</taxon>
    </lineage>
</organism>
<dbReference type="EMBL" id="JAUKPO010000003">
    <property type="protein sequence ID" value="MDO1446296.1"/>
    <property type="molecule type" value="Genomic_DNA"/>
</dbReference>
<accession>A0ABT8R2G3</accession>
<protein>
    <recommendedName>
        <fullName evidence="3">Protein GrpE</fullName>
    </recommendedName>
    <alternativeName>
        <fullName evidence="3">HSP-70 cofactor</fullName>
    </alternativeName>
</protein>
<reference evidence="6" key="1">
    <citation type="submission" date="2023-07" db="EMBL/GenBank/DDBJ databases">
        <title>The genome sequence of Rhodocytophaga aerolata KACC 12507.</title>
        <authorList>
            <person name="Zhang X."/>
        </authorList>
    </citation>
    <scope>NUCLEOTIDE SEQUENCE</scope>
    <source>
        <strain evidence="6">KACC 12507</strain>
    </source>
</reference>
<evidence type="ECO:0000256" key="2">
    <source>
        <dbReference type="ARBA" id="ARBA00023186"/>
    </source>
</evidence>
<evidence type="ECO:0000313" key="7">
    <source>
        <dbReference type="Proteomes" id="UP001168528"/>
    </source>
</evidence>
<evidence type="ECO:0000256" key="4">
    <source>
        <dbReference type="RuleBase" id="RU004478"/>
    </source>
</evidence>
<dbReference type="InterPro" id="IPR009012">
    <property type="entry name" value="GrpE_head"/>
</dbReference>
<dbReference type="Gene3D" id="2.30.22.10">
    <property type="entry name" value="Head domain of nucleotide exchange factor GrpE"/>
    <property type="match status" value="1"/>
</dbReference>
<feature type="compositionally biased region" description="Basic and acidic residues" evidence="5">
    <location>
        <begin position="1"/>
        <end position="10"/>
    </location>
</feature>
<dbReference type="PANTHER" id="PTHR21237:SF23">
    <property type="entry name" value="GRPE PROTEIN HOMOLOG, MITOCHONDRIAL"/>
    <property type="match status" value="1"/>
</dbReference>
<name>A0ABT8R2G3_9BACT</name>
<comment type="subunit">
    <text evidence="3">Homodimer.</text>
</comment>